<dbReference type="InterPro" id="IPR000782">
    <property type="entry name" value="FAS1_domain"/>
</dbReference>
<keyword evidence="1 2" id="KW-0732">Signal</keyword>
<dbReference type="EMBL" id="MU007010">
    <property type="protein sequence ID" value="KAF2436498.1"/>
    <property type="molecule type" value="Genomic_DNA"/>
</dbReference>
<evidence type="ECO:0000313" key="4">
    <source>
        <dbReference type="EMBL" id="KAF2436498.1"/>
    </source>
</evidence>
<proteinExistence type="predicted"/>
<evidence type="ECO:0000313" key="5">
    <source>
        <dbReference type="Proteomes" id="UP000800235"/>
    </source>
</evidence>
<organism evidence="4 5">
    <name type="scientific">Tothia fuscella</name>
    <dbReference type="NCBI Taxonomy" id="1048955"/>
    <lineage>
        <taxon>Eukaryota</taxon>
        <taxon>Fungi</taxon>
        <taxon>Dikarya</taxon>
        <taxon>Ascomycota</taxon>
        <taxon>Pezizomycotina</taxon>
        <taxon>Dothideomycetes</taxon>
        <taxon>Pleosporomycetidae</taxon>
        <taxon>Venturiales</taxon>
        <taxon>Cylindrosympodiaceae</taxon>
        <taxon>Tothia</taxon>
    </lineage>
</organism>
<dbReference type="Pfam" id="PF02469">
    <property type="entry name" value="Fasciclin"/>
    <property type="match status" value="1"/>
</dbReference>
<gene>
    <name evidence="4" type="ORF">EJ08DRAFT_644838</name>
</gene>
<dbReference type="PANTHER" id="PTHR28156:SF1">
    <property type="entry name" value="FAS1 DOMAIN-CONTAINING PROTEIN YDR262W"/>
    <property type="match status" value="1"/>
</dbReference>
<evidence type="ECO:0000256" key="2">
    <source>
        <dbReference type="SAM" id="SignalP"/>
    </source>
</evidence>
<dbReference type="PANTHER" id="PTHR28156">
    <property type="entry name" value="FAS1 DOMAIN-CONTAINING PROTEIN YDR262W"/>
    <property type="match status" value="1"/>
</dbReference>
<protein>
    <recommendedName>
        <fullName evidence="3">FAS1 domain-containing protein</fullName>
    </recommendedName>
</protein>
<dbReference type="InterPro" id="IPR036378">
    <property type="entry name" value="FAS1_dom_sf"/>
</dbReference>
<dbReference type="AlphaFoldDB" id="A0A9P4P415"/>
<evidence type="ECO:0000256" key="1">
    <source>
        <dbReference type="ARBA" id="ARBA00022729"/>
    </source>
</evidence>
<dbReference type="Proteomes" id="UP000800235">
    <property type="component" value="Unassembled WGS sequence"/>
</dbReference>
<feature type="domain" description="FAS1" evidence="3">
    <location>
        <begin position="67"/>
        <end position="185"/>
    </location>
</feature>
<dbReference type="SUPFAM" id="SSF82153">
    <property type="entry name" value="FAS1 domain"/>
    <property type="match status" value="1"/>
</dbReference>
<feature type="signal peptide" evidence="2">
    <location>
        <begin position="1"/>
        <end position="21"/>
    </location>
</feature>
<dbReference type="InterPro" id="IPR040200">
    <property type="entry name" value="Mug57-like"/>
</dbReference>
<name>A0A9P4P415_9PEZI</name>
<sequence>MYAQFECLLLILPLLTTLATSTRFHSRPEFSHQELLMDDDQGQTISDVIGGNEDIAIFTGFTRDVSSVSARFESTSKNVTVLAPQDSAIKALPRKPWEDLKDYSAFGANAYDGQSGVDRAQQNLQRFVEAHVVGKSPWKEHEKVETLGGDTVWYESREGVKYVQPGNIEVLHVADKVTNGEVWVLKGVRNYAA</sequence>
<feature type="chain" id="PRO_5040198017" description="FAS1 domain-containing protein" evidence="2">
    <location>
        <begin position="22"/>
        <end position="193"/>
    </location>
</feature>
<reference evidence="4" key="1">
    <citation type="journal article" date="2020" name="Stud. Mycol.">
        <title>101 Dothideomycetes genomes: a test case for predicting lifestyles and emergence of pathogens.</title>
        <authorList>
            <person name="Haridas S."/>
            <person name="Albert R."/>
            <person name="Binder M."/>
            <person name="Bloem J."/>
            <person name="Labutti K."/>
            <person name="Salamov A."/>
            <person name="Andreopoulos B."/>
            <person name="Baker S."/>
            <person name="Barry K."/>
            <person name="Bills G."/>
            <person name="Bluhm B."/>
            <person name="Cannon C."/>
            <person name="Castanera R."/>
            <person name="Culley D."/>
            <person name="Daum C."/>
            <person name="Ezra D."/>
            <person name="Gonzalez J."/>
            <person name="Henrissat B."/>
            <person name="Kuo A."/>
            <person name="Liang C."/>
            <person name="Lipzen A."/>
            <person name="Lutzoni F."/>
            <person name="Magnuson J."/>
            <person name="Mondo S."/>
            <person name="Nolan M."/>
            <person name="Ohm R."/>
            <person name="Pangilinan J."/>
            <person name="Park H.-J."/>
            <person name="Ramirez L."/>
            <person name="Alfaro M."/>
            <person name="Sun H."/>
            <person name="Tritt A."/>
            <person name="Yoshinaga Y."/>
            <person name="Zwiers L.-H."/>
            <person name="Turgeon B."/>
            <person name="Goodwin S."/>
            <person name="Spatafora J."/>
            <person name="Crous P."/>
            <person name="Grigoriev I."/>
        </authorList>
    </citation>
    <scope>NUCLEOTIDE SEQUENCE</scope>
    <source>
        <strain evidence="4">CBS 130266</strain>
    </source>
</reference>
<keyword evidence="5" id="KW-1185">Reference proteome</keyword>
<dbReference type="Gene3D" id="2.30.180.10">
    <property type="entry name" value="FAS1 domain"/>
    <property type="match status" value="1"/>
</dbReference>
<evidence type="ECO:0000259" key="3">
    <source>
        <dbReference type="Pfam" id="PF02469"/>
    </source>
</evidence>
<dbReference type="OrthoDB" id="5551751at2759"/>
<accession>A0A9P4P415</accession>
<comment type="caution">
    <text evidence="4">The sequence shown here is derived from an EMBL/GenBank/DDBJ whole genome shotgun (WGS) entry which is preliminary data.</text>
</comment>